<evidence type="ECO:0000259" key="6">
    <source>
        <dbReference type="PROSITE" id="PS50888"/>
    </source>
</evidence>
<dbReference type="KEGG" id="jcu:105641744"/>
<dbReference type="SUPFAM" id="SSF47459">
    <property type="entry name" value="HLH, helix-loop-helix DNA-binding domain"/>
    <property type="match status" value="1"/>
</dbReference>
<dbReference type="PROSITE" id="PS50888">
    <property type="entry name" value="BHLH"/>
    <property type="match status" value="1"/>
</dbReference>
<dbReference type="PANTHER" id="PTHR45844:SF17">
    <property type="entry name" value="TRANSCRIPTION FACTOR BHLH131"/>
    <property type="match status" value="1"/>
</dbReference>
<name>A0A067KBZ3_JATCU</name>
<dbReference type="AlphaFoldDB" id="A0A067KBZ3"/>
<evidence type="ECO:0000256" key="2">
    <source>
        <dbReference type="ARBA" id="ARBA00023015"/>
    </source>
</evidence>
<dbReference type="GO" id="GO:0005634">
    <property type="term" value="C:nucleus"/>
    <property type="evidence" value="ECO:0007669"/>
    <property type="project" value="UniProtKB-SubCell"/>
</dbReference>
<reference evidence="7 8" key="1">
    <citation type="journal article" date="2014" name="PLoS ONE">
        <title>Global Analysis of Gene Expression Profiles in Physic Nut (Jatropha curcas L.) Seedlings Exposed to Salt Stress.</title>
        <authorList>
            <person name="Zhang L."/>
            <person name="Zhang C."/>
            <person name="Wu P."/>
            <person name="Chen Y."/>
            <person name="Li M."/>
            <person name="Jiang H."/>
            <person name="Wu G."/>
        </authorList>
    </citation>
    <scope>NUCLEOTIDE SEQUENCE [LARGE SCALE GENOMIC DNA]</scope>
    <source>
        <strain evidence="8">cv. GZQX0401</strain>
        <tissue evidence="7">Young leaves</tissue>
    </source>
</reference>
<dbReference type="InterPro" id="IPR011598">
    <property type="entry name" value="bHLH_dom"/>
</dbReference>
<dbReference type="InterPro" id="IPR036638">
    <property type="entry name" value="HLH_DNA-bd_sf"/>
</dbReference>
<gene>
    <name evidence="7" type="ORF">JCGZ_18690</name>
</gene>
<evidence type="ECO:0000313" key="8">
    <source>
        <dbReference type="Proteomes" id="UP000027138"/>
    </source>
</evidence>
<keyword evidence="2" id="KW-0805">Transcription regulation</keyword>
<dbReference type="GO" id="GO:0046983">
    <property type="term" value="F:protein dimerization activity"/>
    <property type="evidence" value="ECO:0007669"/>
    <property type="project" value="InterPro"/>
</dbReference>
<keyword evidence="8" id="KW-1185">Reference proteome</keyword>
<evidence type="ECO:0000256" key="4">
    <source>
        <dbReference type="ARBA" id="ARBA00023163"/>
    </source>
</evidence>
<dbReference type="Proteomes" id="UP000027138">
    <property type="component" value="Unassembled WGS sequence"/>
</dbReference>
<organism evidence="7 8">
    <name type="scientific">Jatropha curcas</name>
    <name type="common">Barbados nut</name>
    <dbReference type="NCBI Taxonomy" id="180498"/>
    <lineage>
        <taxon>Eukaryota</taxon>
        <taxon>Viridiplantae</taxon>
        <taxon>Streptophyta</taxon>
        <taxon>Embryophyta</taxon>
        <taxon>Tracheophyta</taxon>
        <taxon>Spermatophyta</taxon>
        <taxon>Magnoliopsida</taxon>
        <taxon>eudicotyledons</taxon>
        <taxon>Gunneridae</taxon>
        <taxon>Pentapetalae</taxon>
        <taxon>rosids</taxon>
        <taxon>fabids</taxon>
        <taxon>Malpighiales</taxon>
        <taxon>Euphorbiaceae</taxon>
        <taxon>Crotonoideae</taxon>
        <taxon>Jatropheae</taxon>
        <taxon>Jatropha</taxon>
    </lineage>
</organism>
<evidence type="ECO:0000313" key="7">
    <source>
        <dbReference type="EMBL" id="KDP29755.1"/>
    </source>
</evidence>
<dbReference type="EMBL" id="KK914734">
    <property type="protein sequence ID" value="KDP29755.1"/>
    <property type="molecule type" value="Genomic_DNA"/>
</dbReference>
<proteinExistence type="predicted"/>
<protein>
    <recommendedName>
        <fullName evidence="6">BHLH domain-containing protein</fullName>
    </recommendedName>
</protein>
<dbReference type="GO" id="GO:0003700">
    <property type="term" value="F:DNA-binding transcription factor activity"/>
    <property type="evidence" value="ECO:0007669"/>
    <property type="project" value="InterPro"/>
</dbReference>
<evidence type="ECO:0000256" key="1">
    <source>
        <dbReference type="ARBA" id="ARBA00004123"/>
    </source>
</evidence>
<sequence>MNLHSSESFMDALNYRSSLSMSKGEAKVVSALKHKEAERKRRVRINNQYAKLRSFLPNLIKRNKASVLAETIQRVKELENTVSELKEIYGFGLFPGGKETLSVEYSKRQGQRLVKVMFSCDDKEKLMSDIERAVMSGKGKVVRVEIVAVCGWTKSVLWVQGINGNRQLDVLRTALDAIIDPIMPNSKPATCRD</sequence>
<dbReference type="GO" id="GO:0003677">
    <property type="term" value="F:DNA binding"/>
    <property type="evidence" value="ECO:0007669"/>
    <property type="project" value="UniProtKB-KW"/>
</dbReference>
<dbReference type="Gene3D" id="4.10.280.10">
    <property type="entry name" value="Helix-loop-helix DNA-binding domain"/>
    <property type="match status" value="1"/>
</dbReference>
<keyword evidence="4" id="KW-0804">Transcription</keyword>
<dbReference type="InterPro" id="IPR045847">
    <property type="entry name" value="AIG1-like"/>
</dbReference>
<feature type="domain" description="BHLH" evidence="6">
    <location>
        <begin position="29"/>
        <end position="78"/>
    </location>
</feature>
<comment type="subcellular location">
    <subcellularLocation>
        <location evidence="1">Nucleus</location>
    </subcellularLocation>
</comment>
<dbReference type="Pfam" id="PF00010">
    <property type="entry name" value="HLH"/>
    <property type="match status" value="1"/>
</dbReference>
<accession>A0A067KBZ3</accession>
<dbReference type="STRING" id="180498.A0A067KBZ3"/>
<keyword evidence="3" id="KW-0238">DNA-binding</keyword>
<dbReference type="PANTHER" id="PTHR45844">
    <property type="entry name" value="TRANSCRIPTION FACTOR BHLH30"/>
    <property type="match status" value="1"/>
</dbReference>
<dbReference type="SMART" id="SM00353">
    <property type="entry name" value="HLH"/>
    <property type="match status" value="1"/>
</dbReference>
<evidence type="ECO:0000256" key="5">
    <source>
        <dbReference type="ARBA" id="ARBA00023242"/>
    </source>
</evidence>
<keyword evidence="5" id="KW-0539">Nucleus</keyword>
<evidence type="ECO:0000256" key="3">
    <source>
        <dbReference type="ARBA" id="ARBA00023125"/>
    </source>
</evidence>
<dbReference type="OrthoDB" id="690068at2759"/>